<dbReference type="NCBIfam" id="NF033493">
    <property type="entry name" value="MetS_like_NSS"/>
    <property type="match status" value="1"/>
</dbReference>
<dbReference type="Proteomes" id="UP000181917">
    <property type="component" value="Unassembled WGS sequence"/>
</dbReference>
<keyword evidence="3" id="KW-1185">Reference proteome</keyword>
<evidence type="ECO:0000313" key="3">
    <source>
        <dbReference type="Proteomes" id="UP000181917"/>
    </source>
</evidence>
<keyword evidence="1" id="KW-1133">Transmembrane helix</keyword>
<evidence type="ECO:0000256" key="1">
    <source>
        <dbReference type="SAM" id="Phobius"/>
    </source>
</evidence>
<keyword evidence="1" id="KW-0472">Membrane</keyword>
<sequence length="45" mass="4954">MSTAAIVMLIISILTVWGGLGLALLNLQRHPEDDTRMPEEHAPEL</sequence>
<dbReference type="InterPro" id="IPR031596">
    <property type="entry name" value="MaAIMP_sms"/>
</dbReference>
<organism evidence="2 3">
    <name type="scientific">Crystallibacter crystallopoietes</name>
    <dbReference type="NCBI Taxonomy" id="37928"/>
    <lineage>
        <taxon>Bacteria</taxon>
        <taxon>Bacillati</taxon>
        <taxon>Actinomycetota</taxon>
        <taxon>Actinomycetes</taxon>
        <taxon>Micrococcales</taxon>
        <taxon>Micrococcaceae</taxon>
        <taxon>Crystallibacter</taxon>
    </lineage>
</organism>
<dbReference type="RefSeq" id="WP_074701183.1">
    <property type="nucleotide sequence ID" value="NZ_CP018863.1"/>
</dbReference>
<gene>
    <name evidence="2" type="ORF">SAMN04489742_3064</name>
</gene>
<dbReference type="AlphaFoldDB" id="A0A1H1ESK5"/>
<name>A0A1H1ESK5_9MICC</name>
<dbReference type="KEGG" id="acry:AC20117_02155"/>
<accession>A0A1H1ESK5</accession>
<feature type="transmembrane region" description="Helical" evidence="1">
    <location>
        <begin position="6"/>
        <end position="27"/>
    </location>
</feature>
<reference evidence="2 3" key="1">
    <citation type="submission" date="2016-10" db="EMBL/GenBank/DDBJ databases">
        <authorList>
            <person name="de Groot N.N."/>
        </authorList>
    </citation>
    <scope>NUCLEOTIDE SEQUENCE [LARGE SCALE GENOMIC DNA]</scope>
    <source>
        <strain evidence="2 3">DSM 20117</strain>
    </source>
</reference>
<dbReference type="OrthoDB" id="6712920at2"/>
<protein>
    <submittedName>
        <fullName evidence="2">Putative methionine and alanine importer, small subunit</fullName>
    </submittedName>
</protein>
<dbReference type="Pfam" id="PF16951">
    <property type="entry name" value="MaAIMP_sms"/>
    <property type="match status" value="1"/>
</dbReference>
<dbReference type="EMBL" id="FNKH01000002">
    <property type="protein sequence ID" value="SDQ91538.1"/>
    <property type="molecule type" value="Genomic_DNA"/>
</dbReference>
<dbReference type="STRING" id="37928.SAMN04489742_3064"/>
<proteinExistence type="predicted"/>
<keyword evidence="1" id="KW-0812">Transmembrane</keyword>
<evidence type="ECO:0000313" key="2">
    <source>
        <dbReference type="EMBL" id="SDQ91538.1"/>
    </source>
</evidence>